<organism evidence="3 4">
    <name type="scientific">Botryotinia narcissicola</name>
    <dbReference type="NCBI Taxonomy" id="278944"/>
    <lineage>
        <taxon>Eukaryota</taxon>
        <taxon>Fungi</taxon>
        <taxon>Dikarya</taxon>
        <taxon>Ascomycota</taxon>
        <taxon>Pezizomycotina</taxon>
        <taxon>Leotiomycetes</taxon>
        <taxon>Helotiales</taxon>
        <taxon>Sclerotiniaceae</taxon>
        <taxon>Botryotinia</taxon>
    </lineage>
</organism>
<comment type="caution">
    <text evidence="3">The sequence shown here is derived from an EMBL/GenBank/DDBJ whole genome shotgun (WGS) entry which is preliminary data.</text>
</comment>
<dbReference type="EMBL" id="PQXJ01000156">
    <property type="protein sequence ID" value="TGO59819.1"/>
    <property type="molecule type" value="Genomic_DNA"/>
</dbReference>
<proteinExistence type="predicted"/>
<reference evidence="3 4" key="1">
    <citation type="submission" date="2017-12" db="EMBL/GenBank/DDBJ databases">
        <title>Comparative genomics of Botrytis spp.</title>
        <authorList>
            <person name="Valero-Jimenez C.A."/>
            <person name="Tapia P."/>
            <person name="Veloso J."/>
            <person name="Silva-Moreno E."/>
            <person name="Staats M."/>
            <person name="Valdes J.H."/>
            <person name="Van Kan J.A.L."/>
        </authorList>
    </citation>
    <scope>NUCLEOTIDE SEQUENCE [LARGE SCALE GENOMIC DNA]</scope>
    <source>
        <strain evidence="3 4">MUCL2120</strain>
    </source>
</reference>
<protein>
    <submittedName>
        <fullName evidence="3">Uncharacterized protein</fullName>
    </submittedName>
</protein>
<sequence>MYLDIFKTFQYLGTFTQHLLSGNLEAFDDDPSPQPLSTFTAPPAKVPGRRGNGKRPDFGYSLYVIAIGSFACSLGYHQTVSKRVRSVNNRPP</sequence>
<dbReference type="AlphaFoldDB" id="A0A4Z1IDT2"/>
<name>A0A4Z1IDT2_9HELO</name>
<evidence type="ECO:0000313" key="3">
    <source>
        <dbReference type="EMBL" id="TGO59819.1"/>
    </source>
</evidence>
<keyword evidence="4" id="KW-1185">Reference proteome</keyword>
<gene>
    <name evidence="3" type="ORF">BOTNAR_0156g00210</name>
</gene>
<keyword evidence="2" id="KW-0472">Membrane</keyword>
<keyword evidence="2" id="KW-0812">Transmembrane</keyword>
<evidence type="ECO:0000256" key="2">
    <source>
        <dbReference type="SAM" id="Phobius"/>
    </source>
</evidence>
<feature type="region of interest" description="Disordered" evidence="1">
    <location>
        <begin position="29"/>
        <end position="52"/>
    </location>
</feature>
<evidence type="ECO:0000256" key="1">
    <source>
        <dbReference type="SAM" id="MobiDB-lite"/>
    </source>
</evidence>
<feature type="transmembrane region" description="Helical" evidence="2">
    <location>
        <begin position="58"/>
        <end position="76"/>
    </location>
</feature>
<dbReference type="Proteomes" id="UP000297452">
    <property type="component" value="Unassembled WGS sequence"/>
</dbReference>
<accession>A0A4Z1IDT2</accession>
<evidence type="ECO:0000313" key="4">
    <source>
        <dbReference type="Proteomes" id="UP000297452"/>
    </source>
</evidence>
<keyword evidence="2" id="KW-1133">Transmembrane helix</keyword>